<feature type="compositionally biased region" description="Basic and acidic residues" evidence="1">
    <location>
        <begin position="115"/>
        <end position="179"/>
    </location>
</feature>
<dbReference type="PANTHER" id="PTHR13318">
    <property type="entry name" value="PARTNER OF PAIRED, ISOFORM B-RELATED"/>
    <property type="match status" value="1"/>
</dbReference>
<keyword evidence="3" id="KW-1185">Reference proteome</keyword>
<evidence type="ECO:0000313" key="3">
    <source>
        <dbReference type="Proteomes" id="UP000747542"/>
    </source>
</evidence>
<dbReference type="AlphaFoldDB" id="A0A8J5JZ18"/>
<gene>
    <name evidence="2" type="ORF">Hamer_G019629</name>
</gene>
<proteinExistence type="predicted"/>
<protein>
    <submittedName>
        <fullName evidence="2">Uncharacterized protein</fullName>
    </submittedName>
</protein>
<dbReference type="Proteomes" id="UP000747542">
    <property type="component" value="Unassembled WGS sequence"/>
</dbReference>
<dbReference type="EMBL" id="JAHLQT010025477">
    <property type="protein sequence ID" value="KAG7164264.1"/>
    <property type="molecule type" value="Genomic_DNA"/>
</dbReference>
<feature type="compositionally biased region" description="Basic and acidic residues" evidence="1">
    <location>
        <begin position="201"/>
        <end position="223"/>
    </location>
</feature>
<dbReference type="InterPro" id="IPR032675">
    <property type="entry name" value="LRR_dom_sf"/>
</dbReference>
<feature type="region of interest" description="Disordered" evidence="1">
    <location>
        <begin position="67"/>
        <end position="227"/>
    </location>
</feature>
<dbReference type="Gene3D" id="3.80.10.10">
    <property type="entry name" value="Ribonuclease Inhibitor"/>
    <property type="match status" value="1"/>
</dbReference>
<reference evidence="2" key="1">
    <citation type="journal article" date="2021" name="Sci. Adv.">
        <title>The American lobster genome reveals insights on longevity, neural, and immune adaptations.</title>
        <authorList>
            <person name="Polinski J.M."/>
            <person name="Zimin A.V."/>
            <person name="Clark K.F."/>
            <person name="Kohn A.B."/>
            <person name="Sadowski N."/>
            <person name="Timp W."/>
            <person name="Ptitsyn A."/>
            <person name="Khanna P."/>
            <person name="Romanova D.Y."/>
            <person name="Williams P."/>
            <person name="Greenwood S.J."/>
            <person name="Moroz L.L."/>
            <person name="Walt D.R."/>
            <person name="Bodnar A.G."/>
        </authorList>
    </citation>
    <scope>NUCLEOTIDE SEQUENCE</scope>
    <source>
        <strain evidence="2">GMGI-L3</strain>
    </source>
</reference>
<organism evidence="2 3">
    <name type="scientific">Homarus americanus</name>
    <name type="common">American lobster</name>
    <dbReference type="NCBI Taxonomy" id="6706"/>
    <lineage>
        <taxon>Eukaryota</taxon>
        <taxon>Metazoa</taxon>
        <taxon>Ecdysozoa</taxon>
        <taxon>Arthropoda</taxon>
        <taxon>Crustacea</taxon>
        <taxon>Multicrustacea</taxon>
        <taxon>Malacostraca</taxon>
        <taxon>Eumalacostraca</taxon>
        <taxon>Eucarida</taxon>
        <taxon>Decapoda</taxon>
        <taxon>Pleocyemata</taxon>
        <taxon>Astacidea</taxon>
        <taxon>Nephropoidea</taxon>
        <taxon>Nephropidae</taxon>
        <taxon>Homarus</taxon>
    </lineage>
</organism>
<comment type="caution">
    <text evidence="2">The sequence shown here is derived from an EMBL/GenBank/DDBJ whole genome shotgun (WGS) entry which is preliminary data.</text>
</comment>
<feature type="compositionally biased region" description="Polar residues" evidence="1">
    <location>
        <begin position="80"/>
        <end position="94"/>
    </location>
</feature>
<evidence type="ECO:0000256" key="1">
    <source>
        <dbReference type="SAM" id="MobiDB-lite"/>
    </source>
</evidence>
<sequence length="722" mass="82810">MPVRKGVLSLGSLCIEKITQMLIKIVNISQPKSKKQSCQYTLTEDQKHNIHTGTQEPVNTEVDEGFDHHHHSQQEETHSYGNGAQNAHDQVSRNGESHDQVSGNGDAHDQVNNTEEAHDQVNNSEEAHDQVSSNEEAHDQVNNSEEAHDQVSSNEEAHDQVNNSEEAHDQVSSNEEAHDQISSTENIHDPTIKLKISGSNHEVDKLDEPKLDTTKVEDTKEESLESNSYKLEKKDTVQENIDREIQYKKELEAVRQELCRLLTSHSHVTLHRLLFDSIMTQLDPIYMRDRKVRPAAQDIIIHFINSTLRDLDFGRVKMFSEAEMCKVLYENLHKATRLEKLVIGRSCYWRSQIFEKMSEKLVCMPHLTVLKIQYIATPEMIHGLSKTCSKLYELSLAGSENITDQQCDEIAKCAGLTLLDISGTRITGRGCWKILDAIKSLSWLRHCAFNCNSDALLFESRADLFNCIKEQLRRGENAISLVDRPDLSLRDARFNLKNFWLFNPFTEDLLTSLLCPDLESLRLDFIRNLEANLYDRCSIDLVGRMVEGCGKRLTTLELHLADDWFFVAQTEAERPDRARHSLEECDDRLDFGIPTPAHPHLKHLKLIGVVSDQRLNFILNHTPALHTLRMDGELEWLHDVTFATVLETNPLPNLEEMWFNVSTTVTLATVRRLLRQDNPLRCIGRLCHMSGATMNEYQELLAQVRQRNLDIKLIWVTDERIR</sequence>
<accession>A0A8J5JZ18</accession>
<evidence type="ECO:0000313" key="2">
    <source>
        <dbReference type="EMBL" id="KAG7164264.1"/>
    </source>
</evidence>
<dbReference type="GO" id="GO:0019005">
    <property type="term" value="C:SCF ubiquitin ligase complex"/>
    <property type="evidence" value="ECO:0007669"/>
    <property type="project" value="TreeGrafter"/>
</dbReference>
<dbReference type="SUPFAM" id="SSF52047">
    <property type="entry name" value="RNI-like"/>
    <property type="match status" value="1"/>
</dbReference>
<dbReference type="GO" id="GO:0031146">
    <property type="term" value="P:SCF-dependent proteasomal ubiquitin-dependent protein catabolic process"/>
    <property type="evidence" value="ECO:0007669"/>
    <property type="project" value="TreeGrafter"/>
</dbReference>
<name>A0A8J5JZ18_HOMAM</name>